<feature type="compositionally biased region" description="Polar residues" evidence="1">
    <location>
        <begin position="75"/>
        <end position="89"/>
    </location>
</feature>
<feature type="compositionally biased region" description="Basic and acidic residues" evidence="1">
    <location>
        <begin position="126"/>
        <end position="139"/>
    </location>
</feature>
<feature type="region of interest" description="Disordered" evidence="1">
    <location>
        <begin position="333"/>
        <end position="369"/>
    </location>
</feature>
<name>A0AAN7UW05_9PEZI</name>
<dbReference type="Proteomes" id="UP001305414">
    <property type="component" value="Unassembled WGS sequence"/>
</dbReference>
<feature type="compositionally biased region" description="Basic residues" evidence="1">
    <location>
        <begin position="615"/>
        <end position="634"/>
    </location>
</feature>
<dbReference type="GO" id="GO:0003676">
    <property type="term" value="F:nucleic acid binding"/>
    <property type="evidence" value="ECO:0007669"/>
    <property type="project" value="InterPro"/>
</dbReference>
<evidence type="ECO:0000313" key="3">
    <source>
        <dbReference type="EMBL" id="KAK5628594.1"/>
    </source>
</evidence>
<gene>
    <name evidence="3" type="ORF">RRF57_004309</name>
</gene>
<proteinExistence type="predicted"/>
<evidence type="ECO:0000259" key="2">
    <source>
        <dbReference type="SMART" id="SM00343"/>
    </source>
</evidence>
<feature type="compositionally biased region" description="Polar residues" evidence="1">
    <location>
        <begin position="140"/>
        <end position="149"/>
    </location>
</feature>
<dbReference type="GO" id="GO:0008270">
    <property type="term" value="F:zinc ion binding"/>
    <property type="evidence" value="ECO:0007669"/>
    <property type="project" value="InterPro"/>
</dbReference>
<feature type="domain" description="CCHC-type" evidence="2">
    <location>
        <begin position="390"/>
        <end position="406"/>
    </location>
</feature>
<evidence type="ECO:0000256" key="1">
    <source>
        <dbReference type="SAM" id="MobiDB-lite"/>
    </source>
</evidence>
<protein>
    <recommendedName>
        <fullName evidence="2">CCHC-type domain-containing protein</fullName>
    </recommendedName>
</protein>
<feature type="region of interest" description="Disordered" evidence="1">
    <location>
        <begin position="556"/>
        <end position="634"/>
    </location>
</feature>
<feature type="compositionally biased region" description="Basic and acidic residues" evidence="1">
    <location>
        <begin position="20"/>
        <end position="29"/>
    </location>
</feature>
<dbReference type="InterPro" id="IPR001878">
    <property type="entry name" value="Znf_CCHC"/>
</dbReference>
<feature type="compositionally biased region" description="Low complexity" evidence="1">
    <location>
        <begin position="105"/>
        <end position="121"/>
    </location>
</feature>
<feature type="region of interest" description="Disordered" evidence="1">
    <location>
        <begin position="179"/>
        <end position="207"/>
    </location>
</feature>
<keyword evidence="4" id="KW-1185">Reference proteome</keyword>
<reference evidence="3 4" key="1">
    <citation type="submission" date="2023-10" db="EMBL/GenBank/DDBJ databases">
        <title>Draft genome sequence of Xylaria bambusicola isolate GMP-LS, the root and basal stem rot pathogen of sugarcane in Indonesia.</title>
        <authorList>
            <person name="Selvaraj P."/>
            <person name="Muralishankar V."/>
            <person name="Muruganantham S."/>
            <person name="Sp S."/>
            <person name="Haryani S."/>
            <person name="Lau K.J.X."/>
            <person name="Naqvi N.I."/>
        </authorList>
    </citation>
    <scope>NUCLEOTIDE SEQUENCE [LARGE SCALE GENOMIC DNA]</scope>
    <source>
        <strain evidence="3">GMP-LS</strain>
    </source>
</reference>
<feature type="domain" description="CCHC-type" evidence="2">
    <location>
        <begin position="371"/>
        <end position="387"/>
    </location>
</feature>
<feature type="region of interest" description="Disordered" evidence="1">
    <location>
        <begin position="1"/>
        <end position="163"/>
    </location>
</feature>
<dbReference type="EMBL" id="JAWHQM010000009">
    <property type="protein sequence ID" value="KAK5628594.1"/>
    <property type="molecule type" value="Genomic_DNA"/>
</dbReference>
<evidence type="ECO:0000313" key="4">
    <source>
        <dbReference type="Proteomes" id="UP001305414"/>
    </source>
</evidence>
<feature type="compositionally biased region" description="Polar residues" evidence="1">
    <location>
        <begin position="558"/>
        <end position="575"/>
    </location>
</feature>
<dbReference type="AlphaFoldDB" id="A0AAN7UW05"/>
<sequence length="634" mass="69403">MDHSPTPVGSSRDSLAPSKRVRDYGEELKGLSPVADGGSSEEPLLAFKKRRLGDDGDANGSDSESLDDGEIIESPSASHAPSLVNTELSPGTDLGPEPLSTLNFLAEASSASLESQEDLSQIAGASDDKNSTGTHENRDTSLVPNNHTPSAPPGWNHGIPLGTRTAFTTKPAISSLRTSRIAATTPDQDHEQQAKKEKKRVRSRDRVTSFEASNATWSFPLDSPQVPTPDDDLEDDFWTMLLKSWIVKLIQANDKVVTHKVVRSGWSLYFTKRQGFLQGTKKQIIAVRLAAQNFMTSLDKNKIEAILSDARQISSVDDTAENIDTMNSVLSSREEDFTCESQSNPKTDDPSRHCSPSTGFRHTKQDHPEPSCRFCKHGGHSPFGCPTRRRCDKCHQVGHGVDACQEKLALATDELGGCAFCDADHQDQDCFEIWTSFRPSDTNIRRVKSIPAFCYVCGGENHYGPECSLANNGGKVSGHTTWSKETRNLYVDPECDDVAIAWVGADLEQLTREGFHIRGRATRKNHTYFVSSESEDDLIHTPITKPRARGVIKIASNIGATNGNSRGRDGNQSWQPPLPPGPPPPIVESEQRRSFLPASSETIPYQAQTFSQGKQRGRGRGGFRGRGRGRGRGK</sequence>
<feature type="domain" description="CCHC-type" evidence="2">
    <location>
        <begin position="453"/>
        <end position="469"/>
    </location>
</feature>
<feature type="compositionally biased region" description="Pro residues" evidence="1">
    <location>
        <begin position="576"/>
        <end position="586"/>
    </location>
</feature>
<comment type="caution">
    <text evidence="3">The sequence shown here is derived from an EMBL/GenBank/DDBJ whole genome shotgun (WGS) entry which is preliminary data.</text>
</comment>
<accession>A0AAN7UW05</accession>
<dbReference type="SMART" id="SM00343">
    <property type="entry name" value="ZnF_C2HC"/>
    <property type="match status" value="3"/>
</dbReference>
<dbReference type="Gene3D" id="4.10.60.10">
    <property type="entry name" value="Zinc finger, CCHC-type"/>
    <property type="match status" value="1"/>
</dbReference>
<organism evidence="3 4">
    <name type="scientific">Xylaria bambusicola</name>
    <dbReference type="NCBI Taxonomy" id="326684"/>
    <lineage>
        <taxon>Eukaryota</taxon>
        <taxon>Fungi</taxon>
        <taxon>Dikarya</taxon>
        <taxon>Ascomycota</taxon>
        <taxon>Pezizomycotina</taxon>
        <taxon>Sordariomycetes</taxon>
        <taxon>Xylariomycetidae</taxon>
        <taxon>Xylariales</taxon>
        <taxon>Xylariaceae</taxon>
        <taxon>Xylaria</taxon>
    </lineage>
</organism>
<feature type="compositionally biased region" description="Polar residues" evidence="1">
    <location>
        <begin position="597"/>
        <end position="614"/>
    </location>
</feature>